<accession>A0A2A5WEE8</accession>
<dbReference type="SUPFAM" id="SSF53474">
    <property type="entry name" value="alpha/beta-Hydrolases"/>
    <property type="match status" value="1"/>
</dbReference>
<dbReference type="Gene3D" id="2.120.10.60">
    <property type="entry name" value="Tricorn protease N-terminal domain"/>
    <property type="match status" value="1"/>
</dbReference>
<evidence type="ECO:0000256" key="2">
    <source>
        <dbReference type="ARBA" id="ARBA00022825"/>
    </source>
</evidence>
<keyword evidence="2" id="KW-0720">Serine protease</keyword>
<keyword evidence="2" id="KW-0645">Protease</keyword>
<evidence type="ECO:0000313" key="6">
    <source>
        <dbReference type="Proteomes" id="UP000219329"/>
    </source>
</evidence>
<dbReference type="InterPro" id="IPR029058">
    <property type="entry name" value="AB_hydrolase_fold"/>
</dbReference>
<dbReference type="Pfam" id="PF00326">
    <property type="entry name" value="Peptidase_S9"/>
    <property type="match status" value="1"/>
</dbReference>
<keyword evidence="3" id="KW-0732">Signal</keyword>
<dbReference type="EMBL" id="NTJZ01000002">
    <property type="protein sequence ID" value="PDH34849.1"/>
    <property type="molecule type" value="Genomic_DNA"/>
</dbReference>
<gene>
    <name evidence="5" type="ORF">CNF02_02155</name>
</gene>
<evidence type="ECO:0000259" key="4">
    <source>
        <dbReference type="Pfam" id="PF00326"/>
    </source>
</evidence>
<feature type="chain" id="PRO_5012630811" description="Peptidase S9 prolyl oligopeptidase catalytic domain-containing protein" evidence="3">
    <location>
        <begin position="29"/>
        <end position="701"/>
    </location>
</feature>
<sequence>MKNNISKTVFRISAIFALAIAFSGNAFSQSNSDDSMIGWTPELSMQFRRIQGTAISPDGEYIAYVVNTPLMEGSDSEFQTHIWIATADGSRNTQYTRGNFSASAPAFSPDSEHLSFISKRGEGDSAKSQVWVMPLFGGEARQLTDAENNVSAYKWSPSGDRIAFFMQDPFSEEREREIEEKRDVILVDQQPRFSHLHVVPMSDRISKSSKSVQITAGELVVGDFSWSPDGEEIVFSHKPTADLNVANQHGDISIVTVPSSSSIIEASANDGTDIEEPKELLHLGQVRSLVAGNGVESSPFWSPDGNWIAYTSSGSEPNLISLNDVYVIPSSGGDNRMLVETPNRSANIAGWSKDSDELFLTETIGTGRAIIGLPLRGDNIRTITPNSGVAGNLSLARDSDRFTYTWESTDKPWDIFVQGTNSKDANQITNIHAEIEIPAMGKTELLNWTAPDGKEIEGLLTYPIDYQEGLSYPIILNVHGGPSGVYTERFTGGPDIYMAQYFVQNGYAILRPNPRGSTGYGYEFREATALDWGQGDLQDLLAGLDLVIEMGIGDPDNQFLMGWSYGGYITSYAVTQTDRFNAASMGAGLSNLVSMSTTTDIRDYLIEHMGDFFWENLEIYQRSSAINHIQDVVTPTQVIHGQEDLRVPIGQSQEFYNSLKWLEVDTEMIIYPRTPHGPREPKFMMDVSQRIMTWFEKYRVN</sequence>
<dbReference type="Proteomes" id="UP000219329">
    <property type="component" value="Unassembled WGS sequence"/>
</dbReference>
<organism evidence="5 6">
    <name type="scientific">OM182 bacterium MED-G28</name>
    <dbReference type="NCBI Taxonomy" id="1986256"/>
    <lineage>
        <taxon>Bacteria</taxon>
        <taxon>Pseudomonadati</taxon>
        <taxon>Pseudomonadota</taxon>
        <taxon>Gammaproteobacteria</taxon>
        <taxon>OMG group</taxon>
        <taxon>OM182 clade</taxon>
    </lineage>
</organism>
<dbReference type="Gene3D" id="2.120.10.30">
    <property type="entry name" value="TolB, C-terminal domain"/>
    <property type="match status" value="1"/>
</dbReference>
<proteinExistence type="predicted"/>
<feature type="domain" description="Peptidase S9 prolyl oligopeptidase catalytic" evidence="4">
    <location>
        <begin position="499"/>
        <end position="698"/>
    </location>
</feature>
<dbReference type="Pfam" id="PF07676">
    <property type="entry name" value="PD40"/>
    <property type="match status" value="2"/>
</dbReference>
<name>A0A2A5WEE8_9GAMM</name>
<dbReference type="AlphaFoldDB" id="A0A2A5WEE8"/>
<feature type="signal peptide" evidence="3">
    <location>
        <begin position="1"/>
        <end position="28"/>
    </location>
</feature>
<dbReference type="PANTHER" id="PTHR42776">
    <property type="entry name" value="SERINE PEPTIDASE S9 FAMILY MEMBER"/>
    <property type="match status" value="1"/>
</dbReference>
<dbReference type="InterPro" id="IPR011042">
    <property type="entry name" value="6-blade_b-propeller_TolB-like"/>
</dbReference>
<dbReference type="InterPro" id="IPR011659">
    <property type="entry name" value="WD40"/>
</dbReference>
<dbReference type="SUPFAM" id="SSF82171">
    <property type="entry name" value="DPP6 N-terminal domain-like"/>
    <property type="match status" value="1"/>
</dbReference>
<reference evidence="5 6" key="1">
    <citation type="submission" date="2017-08" db="EMBL/GenBank/DDBJ databases">
        <title>Fine stratification of microbial communities through a metagenomic profile of the photic zone.</title>
        <authorList>
            <person name="Haro-Moreno J.M."/>
            <person name="Lopez-Perez M."/>
            <person name="De La Torre J."/>
            <person name="Picazo A."/>
            <person name="Camacho A."/>
            <person name="Rodriguez-Valera F."/>
        </authorList>
    </citation>
    <scope>NUCLEOTIDE SEQUENCE [LARGE SCALE GENOMIC DNA]</scope>
    <source>
        <strain evidence="5">MED-G28</strain>
    </source>
</reference>
<dbReference type="GO" id="GO:0004252">
    <property type="term" value="F:serine-type endopeptidase activity"/>
    <property type="evidence" value="ECO:0007669"/>
    <property type="project" value="TreeGrafter"/>
</dbReference>
<evidence type="ECO:0000256" key="1">
    <source>
        <dbReference type="ARBA" id="ARBA00022801"/>
    </source>
</evidence>
<evidence type="ECO:0000256" key="3">
    <source>
        <dbReference type="SAM" id="SignalP"/>
    </source>
</evidence>
<dbReference type="GO" id="GO:0006508">
    <property type="term" value="P:proteolysis"/>
    <property type="evidence" value="ECO:0007669"/>
    <property type="project" value="InterPro"/>
</dbReference>
<protein>
    <recommendedName>
        <fullName evidence="4">Peptidase S9 prolyl oligopeptidase catalytic domain-containing protein</fullName>
    </recommendedName>
</protein>
<evidence type="ECO:0000313" key="5">
    <source>
        <dbReference type="EMBL" id="PDH34849.1"/>
    </source>
</evidence>
<dbReference type="Gene3D" id="3.40.50.1820">
    <property type="entry name" value="alpha/beta hydrolase"/>
    <property type="match status" value="1"/>
</dbReference>
<comment type="caution">
    <text evidence="5">The sequence shown here is derived from an EMBL/GenBank/DDBJ whole genome shotgun (WGS) entry which is preliminary data.</text>
</comment>
<keyword evidence="1" id="KW-0378">Hydrolase</keyword>
<dbReference type="InterPro" id="IPR001375">
    <property type="entry name" value="Peptidase_S9_cat"/>
</dbReference>
<dbReference type="PANTHER" id="PTHR42776:SF27">
    <property type="entry name" value="DIPEPTIDYL PEPTIDASE FAMILY MEMBER 6"/>
    <property type="match status" value="1"/>
</dbReference>